<evidence type="ECO:0000256" key="2">
    <source>
        <dbReference type="ARBA" id="ARBA00009809"/>
    </source>
</evidence>
<name>A0A2Z6NDN6_TRISU</name>
<feature type="non-terminal residue" evidence="9">
    <location>
        <position position="1"/>
    </location>
</feature>
<sequence length="124" mass="13743">YHGGTNFDRTSGGPFIATSYDFDAPLDEFGLLNQPKWGHLNDLHKAIKLCEKALLSVDPTVTWPGKNLEVHEFKTNTGVCSAFLANYDTKYAATIKYGDGQYELPPWSVSILPNCKTAVFNTAR</sequence>
<feature type="domain" description="Glycoside hydrolase 35 catalytic" evidence="7">
    <location>
        <begin position="1"/>
        <end position="46"/>
    </location>
</feature>
<evidence type="ECO:0000313" key="9">
    <source>
        <dbReference type="EMBL" id="GAU34772.1"/>
    </source>
</evidence>
<dbReference type="InterPro" id="IPR001944">
    <property type="entry name" value="Glycoside_Hdrlase_35"/>
</dbReference>
<dbReference type="EC" id="3.2.1.23" evidence="3"/>
<evidence type="ECO:0000256" key="6">
    <source>
        <dbReference type="ARBA" id="ARBA00023295"/>
    </source>
</evidence>
<reference evidence="10" key="1">
    <citation type="journal article" date="2017" name="Front. Plant Sci.">
        <title>Climate Clever Clovers: New Paradigm to Reduce the Environmental Footprint of Ruminants by Breeding Low Methanogenic Forages Utilizing Haplotype Variation.</title>
        <authorList>
            <person name="Kaur P."/>
            <person name="Appels R."/>
            <person name="Bayer P.E."/>
            <person name="Keeble-Gagnere G."/>
            <person name="Wang J."/>
            <person name="Hirakawa H."/>
            <person name="Shirasawa K."/>
            <person name="Vercoe P."/>
            <person name="Stefanova K."/>
            <person name="Durmic Z."/>
            <person name="Nichols P."/>
            <person name="Revell C."/>
            <person name="Isobe S.N."/>
            <person name="Edwards D."/>
            <person name="Erskine W."/>
        </authorList>
    </citation>
    <scope>NUCLEOTIDE SEQUENCE [LARGE SCALE GENOMIC DNA]</scope>
    <source>
        <strain evidence="10">cv. Daliak</strain>
    </source>
</reference>
<dbReference type="InterPro" id="IPR031330">
    <property type="entry name" value="Gly_Hdrlase_35_cat"/>
</dbReference>
<feature type="non-terminal residue" evidence="9">
    <location>
        <position position="124"/>
    </location>
</feature>
<dbReference type="SUPFAM" id="SSF51445">
    <property type="entry name" value="(Trans)glycosidases"/>
    <property type="match status" value="1"/>
</dbReference>
<dbReference type="PANTHER" id="PTHR23421">
    <property type="entry name" value="BETA-GALACTOSIDASE RELATED"/>
    <property type="match status" value="1"/>
</dbReference>
<dbReference type="GO" id="GO:0004565">
    <property type="term" value="F:beta-galactosidase activity"/>
    <property type="evidence" value="ECO:0007669"/>
    <property type="project" value="UniProtKB-EC"/>
</dbReference>
<evidence type="ECO:0000259" key="8">
    <source>
        <dbReference type="Pfam" id="PF17834"/>
    </source>
</evidence>
<keyword evidence="10" id="KW-1185">Reference proteome</keyword>
<dbReference type="EMBL" id="DF973566">
    <property type="protein sequence ID" value="GAU34772.1"/>
    <property type="molecule type" value="Genomic_DNA"/>
</dbReference>
<dbReference type="GO" id="GO:0005975">
    <property type="term" value="P:carbohydrate metabolic process"/>
    <property type="evidence" value="ECO:0007669"/>
    <property type="project" value="InterPro"/>
</dbReference>
<dbReference type="OrthoDB" id="1433858at2759"/>
<dbReference type="InterPro" id="IPR041392">
    <property type="entry name" value="GHD"/>
</dbReference>
<evidence type="ECO:0000259" key="7">
    <source>
        <dbReference type="Pfam" id="PF01301"/>
    </source>
</evidence>
<evidence type="ECO:0000256" key="1">
    <source>
        <dbReference type="ARBA" id="ARBA00001412"/>
    </source>
</evidence>
<dbReference type="Proteomes" id="UP000242715">
    <property type="component" value="Unassembled WGS sequence"/>
</dbReference>
<dbReference type="FunFam" id="2.60.120.260:FF:000142">
    <property type="entry name" value="Beta-galactosidase"/>
    <property type="match status" value="1"/>
</dbReference>
<dbReference type="InterPro" id="IPR017853">
    <property type="entry name" value="GH"/>
</dbReference>
<gene>
    <name evidence="9" type="ORF">TSUD_205760</name>
</gene>
<evidence type="ECO:0000313" key="10">
    <source>
        <dbReference type="Proteomes" id="UP000242715"/>
    </source>
</evidence>
<accession>A0A2Z6NDN6</accession>
<dbReference type="Pfam" id="PF01301">
    <property type="entry name" value="Glyco_hydro_35"/>
    <property type="match status" value="1"/>
</dbReference>
<dbReference type="Pfam" id="PF17834">
    <property type="entry name" value="GHD"/>
    <property type="match status" value="1"/>
</dbReference>
<keyword evidence="5" id="KW-0378">Hydrolase</keyword>
<keyword evidence="6" id="KW-0326">Glycosidase</keyword>
<comment type="catalytic activity">
    <reaction evidence="1">
        <text>Hydrolysis of terminal non-reducing beta-D-galactose residues in beta-D-galactosides.</text>
        <dbReference type="EC" id="3.2.1.23"/>
    </reaction>
</comment>
<evidence type="ECO:0000256" key="3">
    <source>
        <dbReference type="ARBA" id="ARBA00012756"/>
    </source>
</evidence>
<proteinExistence type="inferred from homology"/>
<feature type="domain" description="Beta-galactosidase beta-sandwich" evidence="8">
    <location>
        <begin position="70"/>
        <end position="124"/>
    </location>
</feature>
<dbReference type="AlphaFoldDB" id="A0A2Z6NDN6"/>
<protein>
    <recommendedName>
        <fullName evidence="3">beta-galactosidase</fullName>
        <ecNumber evidence="3">3.2.1.23</ecNumber>
    </recommendedName>
</protein>
<organism evidence="9 10">
    <name type="scientific">Trifolium subterraneum</name>
    <name type="common">Subterranean clover</name>
    <dbReference type="NCBI Taxonomy" id="3900"/>
    <lineage>
        <taxon>Eukaryota</taxon>
        <taxon>Viridiplantae</taxon>
        <taxon>Streptophyta</taxon>
        <taxon>Embryophyta</taxon>
        <taxon>Tracheophyta</taxon>
        <taxon>Spermatophyta</taxon>
        <taxon>Magnoliopsida</taxon>
        <taxon>eudicotyledons</taxon>
        <taxon>Gunneridae</taxon>
        <taxon>Pentapetalae</taxon>
        <taxon>rosids</taxon>
        <taxon>fabids</taxon>
        <taxon>Fabales</taxon>
        <taxon>Fabaceae</taxon>
        <taxon>Papilionoideae</taxon>
        <taxon>50 kb inversion clade</taxon>
        <taxon>NPAAA clade</taxon>
        <taxon>Hologalegina</taxon>
        <taxon>IRL clade</taxon>
        <taxon>Trifolieae</taxon>
        <taxon>Trifolium</taxon>
    </lineage>
</organism>
<dbReference type="Gene3D" id="2.60.120.260">
    <property type="entry name" value="Galactose-binding domain-like"/>
    <property type="match status" value="1"/>
</dbReference>
<keyword evidence="4" id="KW-0732">Signal</keyword>
<evidence type="ECO:0000256" key="4">
    <source>
        <dbReference type="ARBA" id="ARBA00022729"/>
    </source>
</evidence>
<evidence type="ECO:0000256" key="5">
    <source>
        <dbReference type="ARBA" id="ARBA00022801"/>
    </source>
</evidence>
<comment type="similarity">
    <text evidence="2">Belongs to the glycosyl hydrolase 35 family.</text>
</comment>